<evidence type="ECO:0000256" key="6">
    <source>
        <dbReference type="ARBA" id="ARBA00023235"/>
    </source>
</evidence>
<dbReference type="CDD" id="cd17932">
    <property type="entry name" value="DEXQc_UvrD"/>
    <property type="match status" value="1"/>
</dbReference>
<keyword evidence="4 10" id="KW-0347">Helicase</keyword>
<proteinExistence type="inferred from homology"/>
<evidence type="ECO:0000256" key="5">
    <source>
        <dbReference type="ARBA" id="ARBA00022840"/>
    </source>
</evidence>
<dbReference type="Gene3D" id="1.10.486.10">
    <property type="entry name" value="PCRA, domain 4"/>
    <property type="match status" value="1"/>
</dbReference>
<evidence type="ECO:0000256" key="8">
    <source>
        <dbReference type="ARBA" id="ARBA00034808"/>
    </source>
</evidence>
<evidence type="ECO:0000256" key="3">
    <source>
        <dbReference type="ARBA" id="ARBA00022801"/>
    </source>
</evidence>
<keyword evidence="6" id="KW-0413">Isomerase</keyword>
<dbReference type="PROSITE" id="PS51198">
    <property type="entry name" value="UVRD_HELICASE_ATP_BIND"/>
    <property type="match status" value="1"/>
</dbReference>
<gene>
    <name evidence="13" type="ORF">G4L39_09885</name>
</gene>
<dbReference type="PANTHER" id="PTHR11070:SF3">
    <property type="entry name" value="DNA 3'-5' HELICASE"/>
    <property type="match status" value="1"/>
</dbReference>
<feature type="domain" description="UvrD-like helicase C-terminal" evidence="12">
    <location>
        <begin position="307"/>
        <end position="591"/>
    </location>
</feature>
<evidence type="ECO:0000256" key="7">
    <source>
        <dbReference type="ARBA" id="ARBA00034617"/>
    </source>
</evidence>
<keyword evidence="14" id="KW-1185">Reference proteome</keyword>
<dbReference type="InterPro" id="IPR014016">
    <property type="entry name" value="UvrD-like_ATP-bd"/>
</dbReference>
<evidence type="ECO:0000313" key="13">
    <source>
        <dbReference type="EMBL" id="NGO39701.1"/>
    </source>
</evidence>
<evidence type="ECO:0000259" key="11">
    <source>
        <dbReference type="PROSITE" id="PS51198"/>
    </source>
</evidence>
<dbReference type="Gene3D" id="1.10.10.160">
    <property type="match status" value="1"/>
</dbReference>
<dbReference type="InterPro" id="IPR013986">
    <property type="entry name" value="DExx_box_DNA_helicase_dom_sf"/>
</dbReference>
<dbReference type="RefSeq" id="WP_165107874.1">
    <property type="nucleotide sequence ID" value="NZ_JAAKYA010000066.1"/>
</dbReference>
<dbReference type="InterPro" id="IPR027417">
    <property type="entry name" value="P-loop_NTPase"/>
</dbReference>
<name>A0A6M1RWA9_9BACT</name>
<dbReference type="InterPro" id="IPR000212">
    <property type="entry name" value="DNA_helicase_UvrD/REP"/>
</dbReference>
<comment type="catalytic activity">
    <reaction evidence="9">
        <text>ATP + H2O = ADP + phosphate + H(+)</text>
        <dbReference type="Rhea" id="RHEA:13065"/>
        <dbReference type="ChEBI" id="CHEBI:15377"/>
        <dbReference type="ChEBI" id="CHEBI:15378"/>
        <dbReference type="ChEBI" id="CHEBI:30616"/>
        <dbReference type="ChEBI" id="CHEBI:43474"/>
        <dbReference type="ChEBI" id="CHEBI:456216"/>
        <dbReference type="EC" id="5.6.2.4"/>
    </reaction>
</comment>
<comment type="caution">
    <text evidence="13">The sequence shown here is derived from an EMBL/GenBank/DDBJ whole genome shotgun (WGS) entry which is preliminary data.</text>
</comment>
<keyword evidence="3 10" id="KW-0378">Hydrolase</keyword>
<dbReference type="GO" id="GO:0016787">
    <property type="term" value="F:hydrolase activity"/>
    <property type="evidence" value="ECO:0007669"/>
    <property type="project" value="UniProtKB-UniRule"/>
</dbReference>
<comment type="catalytic activity">
    <reaction evidence="7">
        <text>Couples ATP hydrolysis with the unwinding of duplex DNA by translocating in the 3'-5' direction.</text>
        <dbReference type="EC" id="5.6.2.4"/>
    </reaction>
</comment>
<dbReference type="Gene3D" id="3.40.50.300">
    <property type="entry name" value="P-loop containing nucleotide triphosphate hydrolases"/>
    <property type="match status" value="2"/>
</dbReference>
<dbReference type="GO" id="GO:0005524">
    <property type="term" value="F:ATP binding"/>
    <property type="evidence" value="ECO:0007669"/>
    <property type="project" value="UniProtKB-UniRule"/>
</dbReference>
<comment type="similarity">
    <text evidence="1">Belongs to the helicase family. UvrD subfamily.</text>
</comment>
<feature type="binding site" evidence="10">
    <location>
        <begin position="43"/>
        <end position="50"/>
    </location>
    <ligand>
        <name>ATP</name>
        <dbReference type="ChEBI" id="CHEBI:30616"/>
    </ligand>
</feature>
<dbReference type="Proteomes" id="UP000477311">
    <property type="component" value="Unassembled WGS sequence"/>
</dbReference>
<reference evidence="13 14" key="1">
    <citation type="submission" date="2020-02" db="EMBL/GenBank/DDBJ databases">
        <title>Draft genome sequence of Limisphaera ngatamarikiensis NGM72.4T, a thermophilic Verrucomicrobia grouped in subdivision 3.</title>
        <authorList>
            <person name="Carere C.R."/>
            <person name="Steen J."/>
            <person name="Hugenholtz P."/>
            <person name="Stott M.B."/>
        </authorList>
    </citation>
    <scope>NUCLEOTIDE SEQUENCE [LARGE SCALE GENOMIC DNA]</scope>
    <source>
        <strain evidence="13 14">NGM72.4</strain>
    </source>
</reference>
<dbReference type="GO" id="GO:0003677">
    <property type="term" value="F:DNA binding"/>
    <property type="evidence" value="ECO:0007669"/>
    <property type="project" value="InterPro"/>
</dbReference>
<dbReference type="EC" id="5.6.2.4" evidence="8"/>
<dbReference type="PANTHER" id="PTHR11070">
    <property type="entry name" value="UVRD / RECB / PCRA DNA HELICASE FAMILY MEMBER"/>
    <property type="match status" value="1"/>
</dbReference>
<organism evidence="13 14">
    <name type="scientific">Limisphaera ngatamarikiensis</name>
    <dbReference type="NCBI Taxonomy" id="1324935"/>
    <lineage>
        <taxon>Bacteria</taxon>
        <taxon>Pseudomonadati</taxon>
        <taxon>Verrucomicrobiota</taxon>
        <taxon>Verrucomicrobiia</taxon>
        <taxon>Limisphaerales</taxon>
        <taxon>Limisphaeraceae</taxon>
        <taxon>Limisphaera</taxon>
    </lineage>
</organism>
<dbReference type="EMBL" id="JAAKYA010000066">
    <property type="protein sequence ID" value="NGO39701.1"/>
    <property type="molecule type" value="Genomic_DNA"/>
</dbReference>
<evidence type="ECO:0000256" key="9">
    <source>
        <dbReference type="ARBA" id="ARBA00048988"/>
    </source>
</evidence>
<dbReference type="AlphaFoldDB" id="A0A6M1RWA9"/>
<dbReference type="PROSITE" id="PS51217">
    <property type="entry name" value="UVRD_HELICASE_CTER"/>
    <property type="match status" value="1"/>
</dbReference>
<keyword evidence="2 10" id="KW-0547">Nucleotide-binding</keyword>
<dbReference type="Pfam" id="PF00580">
    <property type="entry name" value="UvrD-helicase"/>
    <property type="match status" value="1"/>
</dbReference>
<dbReference type="GO" id="GO:0043138">
    <property type="term" value="F:3'-5' DNA helicase activity"/>
    <property type="evidence" value="ECO:0007669"/>
    <property type="project" value="UniProtKB-EC"/>
</dbReference>
<dbReference type="GO" id="GO:0005829">
    <property type="term" value="C:cytosol"/>
    <property type="evidence" value="ECO:0007669"/>
    <property type="project" value="TreeGrafter"/>
</dbReference>
<evidence type="ECO:0000256" key="4">
    <source>
        <dbReference type="ARBA" id="ARBA00022806"/>
    </source>
</evidence>
<evidence type="ECO:0000259" key="12">
    <source>
        <dbReference type="PROSITE" id="PS51217"/>
    </source>
</evidence>
<dbReference type="Pfam" id="PF13361">
    <property type="entry name" value="UvrD_C"/>
    <property type="match status" value="2"/>
</dbReference>
<dbReference type="SUPFAM" id="SSF52540">
    <property type="entry name" value="P-loop containing nucleoside triphosphate hydrolases"/>
    <property type="match status" value="1"/>
</dbReference>
<evidence type="ECO:0000256" key="10">
    <source>
        <dbReference type="PROSITE-ProRule" id="PRU00560"/>
    </source>
</evidence>
<accession>A0A6M1RWA9</accession>
<evidence type="ECO:0000313" key="14">
    <source>
        <dbReference type="Proteomes" id="UP000477311"/>
    </source>
</evidence>
<dbReference type="GO" id="GO:0000725">
    <property type="term" value="P:recombinational repair"/>
    <property type="evidence" value="ECO:0007669"/>
    <property type="project" value="TreeGrafter"/>
</dbReference>
<evidence type="ECO:0000256" key="2">
    <source>
        <dbReference type="ARBA" id="ARBA00022741"/>
    </source>
</evidence>
<protein>
    <recommendedName>
        <fullName evidence="8">DNA 3'-5' helicase</fullName>
        <ecNumber evidence="8">5.6.2.4</ecNumber>
    </recommendedName>
</protein>
<feature type="domain" description="UvrD-like helicase ATP-binding" evidence="11">
    <location>
        <begin position="22"/>
        <end position="306"/>
    </location>
</feature>
<dbReference type="InterPro" id="IPR014017">
    <property type="entry name" value="DNA_helicase_UvrD-like_C"/>
</dbReference>
<sequence length="680" mass="77877">MAQEYVLRPFATSTRLRIDYERELNPQQREAVMSPPGPALVIAGAGSGKTRTLTYRVAFLLEQGVPPDRILLLTFTNKAAREMLQRVETLLGRLPGSLWGGTFHAIGHRILRLHAERLGYPANFGILDREDARHLLNTCLRDKVPEARRKHFPRAEVLAEIFSLAANLRLSLAEVVGRYFDYFEPLLNTITEVHRLYEERKRAAQVMDFDDLLVRWLELLEQHPDAREYWQRRFLFLLVDEYQDTNVVQSAVVDLLAARHHNLMVVGDDAQSIYGWRGADARNILEFPNRYPEARVFKIETNYRSTPEILQVANAVIRANRHQFPKVLVAVRPAGPRPAVVACLDDSQQAAFVAQRVMELREAGTSLDRIAVLYRAHHHALELQMELTRRQIPFTITSGLRFLEQAHMKDVTAHLRLVVNPLDSVAFQRVVQMLPGIGERGAARLWESFRTQWLARQTGLQAGAVPAAGASVSACLRACQREVGRKAAAAWEELARLVTKLEDPELRRRPGQMIRTVLQEGYEEYLKLNYPNYRSRREDLEQLALYADGFDDVYDFLAQTALLTNVEAEDEQPGGWKPDRLRLSTVHQAKGLEFDVVFVIMLCEGMFPSARALEEEEGEEEERRLFYVAVTRARNELYLTYPLLHRARSADAAPVQTPSRFLREIPAELVETWELRPPVW</sequence>
<evidence type="ECO:0000256" key="1">
    <source>
        <dbReference type="ARBA" id="ARBA00009922"/>
    </source>
</evidence>
<keyword evidence="5 10" id="KW-0067">ATP-binding</keyword>